<evidence type="ECO:0008006" key="4">
    <source>
        <dbReference type="Google" id="ProtNLM"/>
    </source>
</evidence>
<evidence type="ECO:0000313" key="3">
    <source>
        <dbReference type="Proteomes" id="UP000007014"/>
    </source>
</evidence>
<dbReference type="Gene3D" id="3.40.50.1240">
    <property type="entry name" value="Phosphoglycerate mutase-like"/>
    <property type="match status" value="1"/>
</dbReference>
<dbReference type="SMART" id="SM00855">
    <property type="entry name" value="PGAM"/>
    <property type="match status" value="1"/>
</dbReference>
<dbReference type="EMBL" id="AP006493">
    <property type="protein sequence ID" value="BAM80542.1"/>
    <property type="molecule type" value="Genomic_DNA"/>
</dbReference>
<keyword evidence="1" id="KW-0472">Membrane</keyword>
<dbReference type="PANTHER" id="PTHR16469">
    <property type="entry name" value="UBIQUITIN-ASSOCIATED AND SH3 DOMAIN-CONTAINING BA-RELATED"/>
    <property type="match status" value="1"/>
</dbReference>
<dbReference type="InterPro" id="IPR013078">
    <property type="entry name" value="His_Pase_superF_clade-1"/>
</dbReference>
<dbReference type="Proteomes" id="UP000007014">
    <property type="component" value="Chromosome 11"/>
</dbReference>
<organism evidence="2 3">
    <name type="scientific">Cyanidioschyzon merolae (strain NIES-3377 / 10D)</name>
    <name type="common">Unicellular red alga</name>
    <dbReference type="NCBI Taxonomy" id="280699"/>
    <lineage>
        <taxon>Eukaryota</taxon>
        <taxon>Rhodophyta</taxon>
        <taxon>Bangiophyceae</taxon>
        <taxon>Cyanidiales</taxon>
        <taxon>Cyanidiaceae</taxon>
        <taxon>Cyanidioschyzon</taxon>
    </lineage>
</organism>
<dbReference type="OrthoDB" id="414418at2759"/>
<dbReference type="RefSeq" id="XP_005536578.1">
    <property type="nucleotide sequence ID" value="XM_005536521.1"/>
</dbReference>
<accession>M1VCZ3</accession>
<keyword evidence="1" id="KW-0812">Transmembrane</keyword>
<keyword evidence="1" id="KW-1133">Transmembrane helix</keyword>
<feature type="transmembrane region" description="Helical" evidence="1">
    <location>
        <begin position="12"/>
        <end position="32"/>
    </location>
</feature>
<dbReference type="HOGENOM" id="CLU_970967_0_0_1"/>
<dbReference type="PROSITE" id="PS51257">
    <property type="entry name" value="PROKAR_LIPOPROTEIN"/>
    <property type="match status" value="1"/>
</dbReference>
<reference evidence="2 3" key="2">
    <citation type="journal article" date="2007" name="BMC Biol.">
        <title>A 100%-complete sequence reveals unusually simple genomic features in the hot-spring red alga Cyanidioschyzon merolae.</title>
        <authorList>
            <person name="Nozaki H."/>
            <person name="Takano H."/>
            <person name="Misumi O."/>
            <person name="Terasawa K."/>
            <person name="Matsuzaki M."/>
            <person name="Maruyama S."/>
            <person name="Nishida K."/>
            <person name="Yagisawa F."/>
            <person name="Yoshida Y."/>
            <person name="Fujiwara T."/>
            <person name="Takio S."/>
            <person name="Tamura K."/>
            <person name="Chung S.J."/>
            <person name="Nakamura S."/>
            <person name="Kuroiwa H."/>
            <person name="Tanaka K."/>
            <person name="Sato N."/>
            <person name="Kuroiwa T."/>
        </authorList>
    </citation>
    <scope>NUCLEOTIDE SEQUENCE [LARGE SCALE GENOMIC DNA]</scope>
    <source>
        <strain evidence="2 3">10D</strain>
    </source>
</reference>
<dbReference type="InterPro" id="IPR051710">
    <property type="entry name" value="Phosphatase_SH3-domain"/>
</dbReference>
<dbReference type="eggNOG" id="KOG3734">
    <property type="taxonomic scope" value="Eukaryota"/>
</dbReference>
<keyword evidence="3" id="KW-1185">Reference proteome</keyword>
<dbReference type="SUPFAM" id="SSF53254">
    <property type="entry name" value="Phosphoglycerate mutase-like"/>
    <property type="match status" value="1"/>
</dbReference>
<proteinExistence type="predicted"/>
<gene>
    <name evidence="2" type="ORF">CYME_CMK174C</name>
</gene>
<protein>
    <recommendedName>
        <fullName evidence="4">Phosphoglycerate mutase</fullName>
    </recommendedName>
</protein>
<sequence>MHLHRLQASRWSVIVIFGGGAVFSACIAAQALRVPLFEVPFAGVSMENATSVFRRVFIARHGERIDHVDRTWGERATYPQDPPLTDRGRRQARELGVFLRSAGNIRTILSSPFARTLETAHVVAEELELPLYVEHGASEWLHAEWFGERAPELTPLAEWKAQLPRLDLESHRSLVVAEFPEDIHQITQRCRKAIQLITERYKEGDILVVGHGISVELMTKGLCGKHTKVNWVGYCAVCECVLDARIADTGASRDADEERTSDVWRLARNADASFLSEPEDPQHIHYI</sequence>
<dbReference type="Gramene" id="CMK174CT">
    <property type="protein sequence ID" value="CMK174CT"/>
    <property type="gene ID" value="CMK174C"/>
</dbReference>
<dbReference type="CDD" id="cd07067">
    <property type="entry name" value="HP_PGM_like"/>
    <property type="match status" value="1"/>
</dbReference>
<dbReference type="AlphaFoldDB" id="M1VCZ3"/>
<dbReference type="InterPro" id="IPR029033">
    <property type="entry name" value="His_PPase_superfam"/>
</dbReference>
<evidence type="ECO:0000313" key="2">
    <source>
        <dbReference type="EMBL" id="BAM80542.1"/>
    </source>
</evidence>
<dbReference type="OMA" id="WIARHAN"/>
<evidence type="ECO:0000256" key="1">
    <source>
        <dbReference type="SAM" id="Phobius"/>
    </source>
</evidence>
<dbReference type="Pfam" id="PF00300">
    <property type="entry name" value="His_Phos_1"/>
    <property type="match status" value="1"/>
</dbReference>
<reference evidence="2 3" key="1">
    <citation type="journal article" date="2004" name="Nature">
        <title>Genome sequence of the ultrasmall unicellular red alga Cyanidioschyzon merolae 10D.</title>
        <authorList>
            <person name="Matsuzaki M."/>
            <person name="Misumi O."/>
            <person name="Shin-i T."/>
            <person name="Maruyama S."/>
            <person name="Takahara M."/>
            <person name="Miyagishima S."/>
            <person name="Mori T."/>
            <person name="Nishida K."/>
            <person name="Yagisawa F."/>
            <person name="Nishida K."/>
            <person name="Yoshida Y."/>
            <person name="Nishimura Y."/>
            <person name="Nakao S."/>
            <person name="Kobayashi T."/>
            <person name="Momoyama Y."/>
            <person name="Higashiyama T."/>
            <person name="Minoda A."/>
            <person name="Sano M."/>
            <person name="Nomoto H."/>
            <person name="Oishi K."/>
            <person name="Hayashi H."/>
            <person name="Ohta F."/>
            <person name="Nishizaka S."/>
            <person name="Haga S."/>
            <person name="Miura S."/>
            <person name="Morishita T."/>
            <person name="Kabeya Y."/>
            <person name="Terasawa K."/>
            <person name="Suzuki Y."/>
            <person name="Ishii Y."/>
            <person name="Asakawa S."/>
            <person name="Takano H."/>
            <person name="Ohta N."/>
            <person name="Kuroiwa H."/>
            <person name="Tanaka K."/>
            <person name="Shimizu N."/>
            <person name="Sugano S."/>
            <person name="Sato N."/>
            <person name="Nozaki H."/>
            <person name="Ogasawara N."/>
            <person name="Kohara Y."/>
            <person name="Kuroiwa T."/>
        </authorList>
    </citation>
    <scope>NUCLEOTIDE SEQUENCE [LARGE SCALE GENOMIC DNA]</scope>
    <source>
        <strain evidence="2 3">10D</strain>
    </source>
</reference>
<dbReference type="PANTHER" id="PTHR16469:SF27">
    <property type="entry name" value="UBIQUITIN-ASSOCIATED AND SH3 DOMAIN-CONTAINING BA-RELATED"/>
    <property type="match status" value="1"/>
</dbReference>
<name>M1VCZ3_CYAM1</name>
<dbReference type="GeneID" id="16994461"/>
<dbReference type="KEGG" id="cme:CYME_CMK174C"/>